<evidence type="ECO:0000313" key="11">
    <source>
        <dbReference type="EMBL" id="KAE8347267.1"/>
    </source>
</evidence>
<evidence type="ECO:0000256" key="3">
    <source>
        <dbReference type="ARBA" id="ARBA00022737"/>
    </source>
</evidence>
<evidence type="ECO:0000256" key="5">
    <source>
        <dbReference type="ARBA" id="ARBA00023187"/>
    </source>
</evidence>
<comment type="similarity">
    <text evidence="8">Belongs to the splicing factor SR family.</text>
</comment>
<dbReference type="EMBL" id="ML737113">
    <property type="protein sequence ID" value="KAE8347267.1"/>
    <property type="molecule type" value="Genomic_DNA"/>
</dbReference>
<dbReference type="CDD" id="cd12231">
    <property type="entry name" value="RRM2_U2AF65"/>
    <property type="match status" value="1"/>
</dbReference>
<proteinExistence type="inferred from homology"/>
<keyword evidence="2 8" id="KW-0507">mRNA processing</keyword>
<reference evidence="11" key="1">
    <citation type="submission" date="2019-04" db="EMBL/GenBank/DDBJ databases">
        <title>Friends and foes A comparative genomics study of 23 Aspergillus species from section Flavi.</title>
        <authorList>
            <consortium name="DOE Joint Genome Institute"/>
            <person name="Kjaerbolling I."/>
            <person name="Vesth T."/>
            <person name="Frisvad J.C."/>
            <person name="Nybo J.L."/>
            <person name="Theobald S."/>
            <person name="Kildgaard S."/>
            <person name="Isbrandt T."/>
            <person name="Kuo A."/>
            <person name="Sato A."/>
            <person name="Lyhne E.K."/>
            <person name="Kogle M.E."/>
            <person name="Wiebenga A."/>
            <person name="Kun R.S."/>
            <person name="Lubbers R.J."/>
            <person name="Makela M.R."/>
            <person name="Barry K."/>
            <person name="Chovatia M."/>
            <person name="Clum A."/>
            <person name="Daum C."/>
            <person name="Haridas S."/>
            <person name="He G."/>
            <person name="LaButti K."/>
            <person name="Lipzen A."/>
            <person name="Mondo S."/>
            <person name="Riley R."/>
            <person name="Salamov A."/>
            <person name="Simmons B.A."/>
            <person name="Magnuson J.K."/>
            <person name="Henrissat B."/>
            <person name="Mortensen U.H."/>
            <person name="Larsen T.O."/>
            <person name="Devries R.P."/>
            <person name="Grigoriev I.V."/>
            <person name="Machida M."/>
            <person name="Baker S.E."/>
            <person name="Andersen M.R."/>
        </authorList>
    </citation>
    <scope>NUCLEOTIDE SEQUENCE</scope>
    <source>
        <strain evidence="11">CBS 117612</strain>
    </source>
</reference>
<evidence type="ECO:0000256" key="9">
    <source>
        <dbReference type="SAM" id="MobiDB-lite"/>
    </source>
</evidence>
<evidence type="ECO:0000256" key="1">
    <source>
        <dbReference type="ARBA" id="ARBA00004123"/>
    </source>
</evidence>
<dbReference type="AlphaFoldDB" id="A0A5N6YPB3"/>
<sequence>MNGDTYTSRDSGRSRDYYRDERRERGDRGDRGDRRHTYSSSRDYRAREREDRYSSRRDDREWDRDRGGGDRGDRRRRDYDDRSSRRDRERGDLFEERPRRDGRDRDRERDRGDRGDRGERRERRRSASPPPRKREATPDLTEVESVLHRKRRLTQWDIKPPGYENVTAEQAKLSGMFPLPGAPRQQPMDPSRLQAFMSQPGAGTAESASLKPSNSRQAKRLFVSNLPASATGENLLSFFNLQLNGLNVIHSVDPCISAQVSDDHSFALLEFKTPNDATVALAFDGITMDENEAAGNGAANGAPQGLEVRRPKDYIVPSGNEQEYQEGVLLNEVPDSPNKICVSNIPHYIPEEPVTMLLKSFGELKSFVLVKDGSTEESRGIAFCEYADPNATSIAVEGLNGMELGDRHLKVVRASIGITQAAGLDMGVNAMSMFAKTTSQDLETSRVLQLLNMVTPEELMDSDDYDEICDDVREECAKYGQVVELKIPRPSGGSRQSPGVGKIFVKFDSVESTTNALKALAGRKFSDRTVVTTYFSEENFDVNAW</sequence>
<keyword evidence="6 8" id="KW-0539">Nucleus</keyword>
<feature type="region of interest" description="Disordered" evidence="9">
    <location>
        <begin position="1"/>
        <end position="146"/>
    </location>
</feature>
<accession>A0A5N6YPB3</accession>
<dbReference type="FunFam" id="3.30.70.330:FF:000283">
    <property type="entry name" value="U2 snRNP auxiliary factor large subunit"/>
    <property type="match status" value="1"/>
</dbReference>
<evidence type="ECO:0000256" key="6">
    <source>
        <dbReference type="ARBA" id="ARBA00023242"/>
    </source>
</evidence>
<feature type="domain" description="RRM" evidence="10">
    <location>
        <begin position="338"/>
        <end position="416"/>
    </location>
</feature>
<feature type="domain" description="RRM" evidence="10">
    <location>
        <begin position="219"/>
        <end position="313"/>
    </location>
</feature>
<dbReference type="NCBIfam" id="TIGR01642">
    <property type="entry name" value="U2AF_lg"/>
    <property type="match status" value="1"/>
</dbReference>
<evidence type="ECO:0000256" key="2">
    <source>
        <dbReference type="ARBA" id="ARBA00022664"/>
    </source>
</evidence>
<dbReference type="InterPro" id="IPR012677">
    <property type="entry name" value="Nucleotide-bd_a/b_plait_sf"/>
</dbReference>
<dbReference type="PANTHER" id="PTHR23139">
    <property type="entry name" value="RNA-BINDING PROTEIN"/>
    <property type="match status" value="1"/>
</dbReference>
<dbReference type="Pfam" id="PF00076">
    <property type="entry name" value="RRM_1"/>
    <property type="match status" value="2"/>
</dbReference>
<comment type="function">
    <text evidence="8">Necessary for the splicing of pre-mRNA.</text>
</comment>
<protein>
    <recommendedName>
        <fullName evidence="8">Splicing factor U2AF subunit</fullName>
    </recommendedName>
    <alternativeName>
        <fullName evidence="8">U2 snRNP auxiliary factor large subunit</fullName>
    </alternativeName>
</protein>
<feature type="compositionally biased region" description="Basic and acidic residues" evidence="9">
    <location>
        <begin position="10"/>
        <end position="121"/>
    </location>
</feature>
<dbReference type="SMART" id="SM00360">
    <property type="entry name" value="RRM"/>
    <property type="match status" value="3"/>
</dbReference>
<dbReference type="GO" id="GO:0005634">
    <property type="term" value="C:nucleus"/>
    <property type="evidence" value="ECO:0007669"/>
    <property type="project" value="UniProtKB-SubCell"/>
</dbReference>
<dbReference type="InterPro" id="IPR035979">
    <property type="entry name" value="RBD_domain_sf"/>
</dbReference>
<dbReference type="InterPro" id="IPR000504">
    <property type="entry name" value="RRM_dom"/>
</dbReference>
<evidence type="ECO:0000259" key="10">
    <source>
        <dbReference type="PROSITE" id="PS50102"/>
    </source>
</evidence>
<dbReference type="PROSITE" id="PS50102">
    <property type="entry name" value="RRM"/>
    <property type="match status" value="3"/>
</dbReference>
<keyword evidence="3" id="KW-0677">Repeat</keyword>
<evidence type="ECO:0000256" key="7">
    <source>
        <dbReference type="PROSITE-ProRule" id="PRU00176"/>
    </source>
</evidence>
<name>A0A5N6YPB3_9EURO</name>
<comment type="subcellular location">
    <subcellularLocation>
        <location evidence="1 8">Nucleus</location>
    </subcellularLocation>
</comment>
<evidence type="ECO:0000256" key="4">
    <source>
        <dbReference type="ARBA" id="ARBA00022884"/>
    </source>
</evidence>
<dbReference type="Proteomes" id="UP000325558">
    <property type="component" value="Unassembled WGS sequence"/>
</dbReference>
<dbReference type="InterPro" id="IPR006529">
    <property type="entry name" value="U2AF_lg"/>
</dbReference>
<dbReference type="GO" id="GO:0003723">
    <property type="term" value="F:RNA binding"/>
    <property type="evidence" value="ECO:0007669"/>
    <property type="project" value="UniProtKB-UniRule"/>
</dbReference>
<dbReference type="SUPFAM" id="SSF54928">
    <property type="entry name" value="RNA-binding domain, RBD"/>
    <property type="match status" value="2"/>
</dbReference>
<dbReference type="GO" id="GO:0006397">
    <property type="term" value="P:mRNA processing"/>
    <property type="evidence" value="ECO:0007669"/>
    <property type="project" value="UniProtKB-KW"/>
</dbReference>
<dbReference type="GO" id="GO:0008380">
    <property type="term" value="P:RNA splicing"/>
    <property type="evidence" value="ECO:0007669"/>
    <property type="project" value="UniProtKB-KW"/>
</dbReference>
<gene>
    <name evidence="11" type="ORF">BDV24DRAFT_121857</name>
</gene>
<evidence type="ECO:0000256" key="8">
    <source>
        <dbReference type="RuleBase" id="RU364135"/>
    </source>
</evidence>
<organism evidence="11">
    <name type="scientific">Aspergillus arachidicola</name>
    <dbReference type="NCBI Taxonomy" id="656916"/>
    <lineage>
        <taxon>Eukaryota</taxon>
        <taxon>Fungi</taxon>
        <taxon>Dikarya</taxon>
        <taxon>Ascomycota</taxon>
        <taxon>Pezizomycotina</taxon>
        <taxon>Eurotiomycetes</taxon>
        <taxon>Eurotiomycetidae</taxon>
        <taxon>Eurotiales</taxon>
        <taxon>Aspergillaceae</taxon>
        <taxon>Aspergillus</taxon>
        <taxon>Aspergillus subgen. Circumdati</taxon>
    </lineage>
</organism>
<keyword evidence="5 8" id="KW-0508">mRNA splicing</keyword>
<dbReference type="CDD" id="cd12232">
    <property type="entry name" value="RRM3_U2AF65"/>
    <property type="match status" value="1"/>
</dbReference>
<dbReference type="OrthoDB" id="10266058at2759"/>
<dbReference type="FunFam" id="3.30.70.330:FF:000517">
    <property type="entry name" value="U2 snRNP auxiliary factor large subunit"/>
    <property type="match status" value="1"/>
</dbReference>
<dbReference type="Gene3D" id="3.30.70.330">
    <property type="match status" value="3"/>
</dbReference>
<feature type="domain" description="RRM" evidence="10">
    <location>
        <begin position="446"/>
        <end position="537"/>
    </location>
</feature>
<keyword evidence="4 7" id="KW-0694">RNA-binding</keyword>